<sequence length="54" mass="6079">MQKITVLTRAEIGYLSTNQSSIKSPPALRFFAGGDRSIRGRLHYKISPKDKMVN</sequence>
<gene>
    <name evidence="4" type="ORF">INT80_09840</name>
</gene>
<dbReference type="EMBL" id="JADION010000028">
    <property type="protein sequence ID" value="MBF4102772.1"/>
    <property type="molecule type" value="Genomic_DNA"/>
</dbReference>
<evidence type="ECO:0000259" key="3">
    <source>
        <dbReference type="Pfam" id="PF01103"/>
    </source>
</evidence>
<evidence type="ECO:0000313" key="4">
    <source>
        <dbReference type="EMBL" id="MBF4102772.1"/>
    </source>
</evidence>
<evidence type="ECO:0000256" key="1">
    <source>
        <dbReference type="ARBA" id="ARBA00004370"/>
    </source>
</evidence>
<comment type="caution">
    <text evidence="4">The sequence shown here is derived from an EMBL/GenBank/DDBJ whole genome shotgun (WGS) entry which is preliminary data.</text>
</comment>
<name>A0A930Y8T6_9PAST</name>
<evidence type="ECO:0000256" key="2">
    <source>
        <dbReference type="ARBA" id="ARBA00023136"/>
    </source>
</evidence>
<organism evidence="4">
    <name type="scientific">Gallibacterium anatis</name>
    <dbReference type="NCBI Taxonomy" id="750"/>
    <lineage>
        <taxon>Bacteria</taxon>
        <taxon>Pseudomonadati</taxon>
        <taxon>Pseudomonadota</taxon>
        <taxon>Gammaproteobacteria</taxon>
        <taxon>Pasteurellales</taxon>
        <taxon>Pasteurellaceae</taxon>
        <taxon>Gallibacterium</taxon>
    </lineage>
</organism>
<comment type="subcellular location">
    <subcellularLocation>
        <location evidence="1">Membrane</location>
    </subcellularLocation>
</comment>
<accession>A0A930Y8T6</accession>
<reference evidence="4" key="1">
    <citation type="submission" date="2020-11" db="EMBL/GenBank/DDBJ databases">
        <title>Gallibacterium anatis 1637, full genome, WGS.</title>
        <authorList>
            <person name="Laishevtcev A.I."/>
            <person name="Yakimova E.A."/>
            <person name="Petkovich D."/>
            <person name="Stepanova T.V."/>
            <person name="Kalendr R.S."/>
            <person name="Rubalsky E.O."/>
            <person name="Zulkarneev E.R."/>
            <person name="Aleshkin A.V."/>
        </authorList>
    </citation>
    <scope>NUCLEOTIDE SEQUENCE</scope>
    <source>
        <strain evidence="4">1637</strain>
    </source>
</reference>
<dbReference type="GO" id="GO:0019867">
    <property type="term" value="C:outer membrane"/>
    <property type="evidence" value="ECO:0007669"/>
    <property type="project" value="InterPro"/>
</dbReference>
<feature type="domain" description="Bacterial surface antigen (D15)" evidence="3">
    <location>
        <begin position="3"/>
        <end position="50"/>
    </location>
</feature>
<dbReference type="InterPro" id="IPR000184">
    <property type="entry name" value="Bac_surfAg_D15"/>
</dbReference>
<protein>
    <submittedName>
        <fullName evidence="4">BamA/TamA family outer membrane protein</fullName>
    </submittedName>
</protein>
<dbReference type="Gene3D" id="2.40.160.50">
    <property type="entry name" value="membrane protein fhac: a member of the omp85/tpsb transporter family"/>
    <property type="match status" value="1"/>
</dbReference>
<proteinExistence type="predicted"/>
<keyword evidence="2" id="KW-0472">Membrane</keyword>
<dbReference type="Pfam" id="PF01103">
    <property type="entry name" value="Omp85"/>
    <property type="match status" value="1"/>
</dbReference>
<dbReference type="AlphaFoldDB" id="A0A930Y8T6"/>